<dbReference type="CDD" id="cd01562">
    <property type="entry name" value="Thr-dehyd"/>
    <property type="match status" value="1"/>
</dbReference>
<keyword evidence="4 7" id="KW-0456">Lyase</keyword>
<dbReference type="Pfam" id="PF00291">
    <property type="entry name" value="PALP"/>
    <property type="match status" value="1"/>
</dbReference>
<gene>
    <name evidence="7" type="ORF">G7077_10560</name>
</gene>
<feature type="domain" description="ACT" evidence="6">
    <location>
        <begin position="328"/>
        <end position="405"/>
    </location>
</feature>
<keyword evidence="8" id="KW-1185">Reference proteome</keyword>
<dbReference type="PROSITE" id="PS51671">
    <property type="entry name" value="ACT"/>
    <property type="match status" value="1"/>
</dbReference>
<dbReference type="InterPro" id="IPR002912">
    <property type="entry name" value="ACT_dom"/>
</dbReference>
<dbReference type="InterPro" id="IPR045865">
    <property type="entry name" value="ACT-like_dom_sf"/>
</dbReference>
<dbReference type="PANTHER" id="PTHR48078">
    <property type="entry name" value="THREONINE DEHYDRATASE, MITOCHONDRIAL-RELATED"/>
    <property type="match status" value="1"/>
</dbReference>
<dbReference type="PANTHER" id="PTHR48078:SF6">
    <property type="entry name" value="L-THREONINE DEHYDRATASE CATABOLIC TDCB"/>
    <property type="match status" value="1"/>
</dbReference>
<dbReference type="GO" id="GO:0006565">
    <property type="term" value="P:L-serine catabolic process"/>
    <property type="evidence" value="ECO:0007669"/>
    <property type="project" value="TreeGrafter"/>
</dbReference>
<sequence length="405" mass="42999">MLVPPTIDDIRAAAQRIHGAVIRTPTLKSKALSEIVGADVWLKFENLQLTAAYKERGALNKLLQLTDEEKKRGVIAASAGNHAQGVAYHAKRLGIPAVIVMPQATPLVKITQTEEHGAKVVIHGIMFDDAYAKARELEAAEGYVFVHPFDDPQVIAGQGTIALEMLEDAPDIDTLCVPIGGGGLLSGVGTAARALKPQIALFGAQAQLYPSMKCAIEGCNLPLGGDTLAEGIAVKQPGELTSSMLQKLVDEVLLVPERALEQAVAMLVSIEKSVVEGAGAAGLAAMLTHKHKFAGRTVGTILCGGNIDTHLLANVLVRDLVRSGRIGRLHIEVEDRPGALALIAAQFEAAKVNIIEINHSRIFSRLPAKDAVVEVECEARDPGAIDHLITLLESVGFKVDRALLD</sequence>
<dbReference type="InterPro" id="IPR050147">
    <property type="entry name" value="Ser/Thr_Dehydratase"/>
</dbReference>
<accession>A0A6G7YRB5</accession>
<evidence type="ECO:0000256" key="1">
    <source>
        <dbReference type="ARBA" id="ARBA00001933"/>
    </source>
</evidence>
<reference evidence="7 8" key="1">
    <citation type="submission" date="2020-03" db="EMBL/GenBank/DDBJ databases">
        <title>Sphingomonas sp. nov., isolated from fish.</title>
        <authorList>
            <person name="Hyun D.-W."/>
            <person name="Bae J.-W."/>
        </authorList>
    </citation>
    <scope>NUCLEOTIDE SEQUENCE [LARGE SCALE GENOMIC DNA]</scope>
    <source>
        <strain evidence="7 8">HDW15B</strain>
    </source>
</reference>
<dbReference type="InterPro" id="IPR001926">
    <property type="entry name" value="TrpB-like_PALP"/>
</dbReference>
<dbReference type="SUPFAM" id="SSF53686">
    <property type="entry name" value="Tryptophan synthase beta subunit-like PLP-dependent enzymes"/>
    <property type="match status" value="1"/>
</dbReference>
<comment type="catalytic activity">
    <reaction evidence="5">
        <text>L-serine = pyruvate + NH4(+)</text>
        <dbReference type="Rhea" id="RHEA:19169"/>
        <dbReference type="ChEBI" id="CHEBI:15361"/>
        <dbReference type="ChEBI" id="CHEBI:28938"/>
        <dbReference type="ChEBI" id="CHEBI:33384"/>
        <dbReference type="EC" id="4.3.1.17"/>
    </reaction>
</comment>
<comment type="similarity">
    <text evidence="2">Belongs to the serine/threonine dehydratase family.</text>
</comment>
<dbReference type="Gene3D" id="3.40.50.1100">
    <property type="match status" value="2"/>
</dbReference>
<dbReference type="FunFam" id="3.40.50.1100:FF:000007">
    <property type="entry name" value="L-threonine dehydratase catabolic TdcB"/>
    <property type="match status" value="1"/>
</dbReference>
<evidence type="ECO:0000256" key="3">
    <source>
        <dbReference type="ARBA" id="ARBA00022898"/>
    </source>
</evidence>
<dbReference type="InterPro" id="IPR036052">
    <property type="entry name" value="TrpB-like_PALP_sf"/>
</dbReference>
<dbReference type="KEGG" id="spii:G7077_10560"/>
<dbReference type="NCBIfam" id="TIGR01127">
    <property type="entry name" value="ilvA_1Cterm"/>
    <property type="match status" value="1"/>
</dbReference>
<dbReference type="GO" id="GO:0009097">
    <property type="term" value="P:isoleucine biosynthetic process"/>
    <property type="evidence" value="ECO:0007669"/>
    <property type="project" value="TreeGrafter"/>
</dbReference>
<dbReference type="FunFam" id="3.40.50.1100:FF:000005">
    <property type="entry name" value="Threonine dehydratase catabolic"/>
    <property type="match status" value="1"/>
</dbReference>
<dbReference type="Proteomes" id="UP000503222">
    <property type="component" value="Chromosome"/>
</dbReference>
<dbReference type="EC" id="4.3.1.19" evidence="7"/>
<dbReference type="GO" id="GO:0030170">
    <property type="term" value="F:pyridoxal phosphate binding"/>
    <property type="evidence" value="ECO:0007669"/>
    <property type="project" value="UniProtKB-ARBA"/>
</dbReference>
<name>A0A6G7YRB5_9SPHN</name>
<dbReference type="CDD" id="cd04886">
    <property type="entry name" value="ACT_ThrD-II-like"/>
    <property type="match status" value="1"/>
</dbReference>
<evidence type="ECO:0000313" key="8">
    <source>
        <dbReference type="Proteomes" id="UP000503222"/>
    </source>
</evidence>
<protein>
    <submittedName>
        <fullName evidence="7">Threonine ammonia-lyase</fullName>
        <ecNumber evidence="7">4.3.1.19</ecNumber>
    </submittedName>
</protein>
<evidence type="ECO:0000256" key="2">
    <source>
        <dbReference type="ARBA" id="ARBA00010869"/>
    </source>
</evidence>
<organism evidence="7 8">
    <name type="scientific">Sphingomonas piscis</name>
    <dbReference type="NCBI Taxonomy" id="2714943"/>
    <lineage>
        <taxon>Bacteria</taxon>
        <taxon>Pseudomonadati</taxon>
        <taxon>Pseudomonadota</taxon>
        <taxon>Alphaproteobacteria</taxon>
        <taxon>Sphingomonadales</taxon>
        <taxon>Sphingomonadaceae</taxon>
        <taxon>Sphingomonas</taxon>
    </lineage>
</organism>
<keyword evidence="3" id="KW-0663">Pyridoxal phosphate</keyword>
<dbReference type="SUPFAM" id="SSF55021">
    <property type="entry name" value="ACT-like"/>
    <property type="match status" value="1"/>
</dbReference>
<evidence type="ECO:0000256" key="4">
    <source>
        <dbReference type="ARBA" id="ARBA00023239"/>
    </source>
</evidence>
<dbReference type="RefSeq" id="WP_166411663.1">
    <property type="nucleotide sequence ID" value="NZ_CP049869.1"/>
</dbReference>
<dbReference type="EMBL" id="CP049869">
    <property type="protein sequence ID" value="QIK79274.1"/>
    <property type="molecule type" value="Genomic_DNA"/>
</dbReference>
<evidence type="ECO:0000256" key="5">
    <source>
        <dbReference type="ARBA" id="ARBA00049406"/>
    </source>
</evidence>
<evidence type="ECO:0000259" key="6">
    <source>
        <dbReference type="PROSITE" id="PS51671"/>
    </source>
</evidence>
<comment type="cofactor">
    <cofactor evidence="1">
        <name>pyridoxal 5'-phosphate</name>
        <dbReference type="ChEBI" id="CHEBI:597326"/>
    </cofactor>
</comment>
<dbReference type="GO" id="GO:0003941">
    <property type="term" value="F:L-serine ammonia-lyase activity"/>
    <property type="evidence" value="ECO:0007669"/>
    <property type="project" value="UniProtKB-EC"/>
</dbReference>
<dbReference type="AlphaFoldDB" id="A0A6G7YRB5"/>
<dbReference type="GO" id="GO:0004794">
    <property type="term" value="F:threonine deaminase activity"/>
    <property type="evidence" value="ECO:0007669"/>
    <property type="project" value="UniProtKB-EC"/>
</dbReference>
<dbReference type="GO" id="GO:0006567">
    <property type="term" value="P:L-threonine catabolic process"/>
    <property type="evidence" value="ECO:0007669"/>
    <property type="project" value="InterPro"/>
</dbReference>
<dbReference type="InterPro" id="IPR044561">
    <property type="entry name" value="ACT_ThrD-II-like"/>
</dbReference>
<evidence type="ECO:0000313" key="7">
    <source>
        <dbReference type="EMBL" id="QIK79274.1"/>
    </source>
</evidence>
<proteinExistence type="inferred from homology"/>
<dbReference type="InterPro" id="IPR005789">
    <property type="entry name" value="Thr_deHydtase_catblc"/>
</dbReference>
<dbReference type="NCBIfam" id="NF005600">
    <property type="entry name" value="PRK07334.1"/>
    <property type="match status" value="1"/>
</dbReference>